<keyword evidence="3" id="KW-0813">Transport</keyword>
<evidence type="ECO:0000256" key="7">
    <source>
        <dbReference type="ARBA" id="ARBA00023237"/>
    </source>
</evidence>
<protein>
    <submittedName>
        <fullName evidence="8">TolC family protein</fullName>
    </submittedName>
</protein>
<dbReference type="Gene3D" id="1.20.1600.10">
    <property type="entry name" value="Outer membrane efflux proteins (OEP)"/>
    <property type="match status" value="1"/>
</dbReference>
<evidence type="ECO:0000256" key="1">
    <source>
        <dbReference type="ARBA" id="ARBA00004442"/>
    </source>
</evidence>
<organism evidence="8 9">
    <name type="scientific">Chlorobium phaeovibrioides</name>
    <dbReference type="NCBI Taxonomy" id="1094"/>
    <lineage>
        <taxon>Bacteria</taxon>
        <taxon>Pseudomonadati</taxon>
        <taxon>Chlorobiota</taxon>
        <taxon>Chlorobiia</taxon>
        <taxon>Chlorobiales</taxon>
        <taxon>Chlorobiaceae</taxon>
        <taxon>Chlorobium/Pelodictyon group</taxon>
        <taxon>Chlorobium</taxon>
    </lineage>
</organism>
<comment type="caution">
    <text evidence="8">The sequence shown here is derived from an EMBL/GenBank/DDBJ whole genome shotgun (WGS) entry which is preliminary data.</text>
</comment>
<evidence type="ECO:0000256" key="2">
    <source>
        <dbReference type="ARBA" id="ARBA00007613"/>
    </source>
</evidence>
<dbReference type="EMBL" id="RXYK01000005">
    <property type="protein sequence ID" value="RTY38418.1"/>
    <property type="molecule type" value="Genomic_DNA"/>
</dbReference>
<evidence type="ECO:0000313" key="9">
    <source>
        <dbReference type="Proteomes" id="UP000279908"/>
    </source>
</evidence>
<dbReference type="Pfam" id="PF02321">
    <property type="entry name" value="OEP"/>
    <property type="match status" value="2"/>
</dbReference>
<evidence type="ECO:0000256" key="3">
    <source>
        <dbReference type="ARBA" id="ARBA00022448"/>
    </source>
</evidence>
<keyword evidence="4" id="KW-1134">Transmembrane beta strand</keyword>
<dbReference type="GO" id="GO:1990281">
    <property type="term" value="C:efflux pump complex"/>
    <property type="evidence" value="ECO:0007669"/>
    <property type="project" value="TreeGrafter"/>
</dbReference>
<keyword evidence="5" id="KW-0812">Transmembrane</keyword>
<evidence type="ECO:0000256" key="4">
    <source>
        <dbReference type="ARBA" id="ARBA00022452"/>
    </source>
</evidence>
<dbReference type="GO" id="GO:0015562">
    <property type="term" value="F:efflux transmembrane transporter activity"/>
    <property type="evidence" value="ECO:0007669"/>
    <property type="project" value="InterPro"/>
</dbReference>
<gene>
    <name evidence="8" type="ORF">EKD02_04860</name>
</gene>
<dbReference type="InterPro" id="IPR003423">
    <property type="entry name" value="OMP_efflux"/>
</dbReference>
<dbReference type="PANTHER" id="PTHR30026:SF20">
    <property type="entry name" value="OUTER MEMBRANE PROTEIN TOLC"/>
    <property type="match status" value="1"/>
</dbReference>
<dbReference type="GO" id="GO:0009279">
    <property type="term" value="C:cell outer membrane"/>
    <property type="evidence" value="ECO:0007669"/>
    <property type="project" value="UniProtKB-SubCell"/>
</dbReference>
<comment type="subcellular location">
    <subcellularLocation>
        <location evidence="1">Cell outer membrane</location>
    </subcellularLocation>
</comment>
<comment type="similarity">
    <text evidence="2">Belongs to the outer membrane factor (OMF) (TC 1.B.17) family.</text>
</comment>
<evidence type="ECO:0000256" key="5">
    <source>
        <dbReference type="ARBA" id="ARBA00022692"/>
    </source>
</evidence>
<dbReference type="AlphaFoldDB" id="A0A432AUS5"/>
<keyword evidence="7" id="KW-0998">Cell outer membrane</keyword>
<dbReference type="Proteomes" id="UP000279908">
    <property type="component" value="Unassembled WGS sequence"/>
</dbReference>
<dbReference type="PANTHER" id="PTHR30026">
    <property type="entry name" value="OUTER MEMBRANE PROTEIN TOLC"/>
    <property type="match status" value="1"/>
</dbReference>
<name>A0A432AUS5_CHLPH</name>
<accession>A0A432AUS5</accession>
<evidence type="ECO:0000313" key="8">
    <source>
        <dbReference type="EMBL" id="RTY38418.1"/>
    </source>
</evidence>
<evidence type="ECO:0000256" key="6">
    <source>
        <dbReference type="ARBA" id="ARBA00023136"/>
    </source>
</evidence>
<dbReference type="InterPro" id="IPR051906">
    <property type="entry name" value="TolC-like"/>
</dbReference>
<dbReference type="GO" id="GO:0015288">
    <property type="term" value="F:porin activity"/>
    <property type="evidence" value="ECO:0007669"/>
    <property type="project" value="TreeGrafter"/>
</dbReference>
<reference evidence="8 9" key="1">
    <citation type="submission" date="2018-12" db="EMBL/GenBank/DDBJ databases">
        <authorList>
            <person name="Lunina O.N."/>
            <person name="Grouzdev D.S."/>
            <person name="Gorlenko V.M."/>
            <person name="Savvichev A.S."/>
        </authorList>
    </citation>
    <scope>NUCLEOTIDE SEQUENCE [LARGE SCALE GENOMIC DNA]</scope>
    <source>
        <strain evidence="8 9">BrKhr-17</strain>
    </source>
</reference>
<proteinExistence type="inferred from homology"/>
<dbReference type="SUPFAM" id="SSF56954">
    <property type="entry name" value="Outer membrane efflux proteins (OEP)"/>
    <property type="match status" value="1"/>
</dbReference>
<keyword evidence="6" id="KW-0472">Membrane</keyword>
<sequence length="426" mass="45602">MRIVVLVLLLVCEAIPFASLRAEEVLSWEQCVAEARSRHPDLQSAMASIRAAEEERKIAGSPLLPSLSVQGGARELGYTGSRAGSAGAQYSYALAGAQLLYDGGKSSGLARAAGEGVKGAESSREAVSADVRFALRSAFTSLLKAQEYVTLAADIQGRRLRNVRLIGLRYRAGREHIGSLRKAEADLADAEFEVARASRGLGVSRSALSTAMGRGLGSTHLKVRGSFTAVEPAEQRPDFMTLASESPVVRSLEARMRASGFDLRAARSAFSPELSLSSSIGRSAADDWNPDESEWRVGLDLAVPIYEGGSGRAGVAKARAVVSRDEAELKSGLHSVLDLLEERWKSYLDALQYVAVRKKFLEAAVERAAIANAQYSNGLISFDDWVIIEDSLVSAKKEFLNAGADLLIAEAQWIQSKGEGLDGIGE</sequence>
<dbReference type="RefSeq" id="WP_126384139.1">
    <property type="nucleotide sequence ID" value="NZ_RXYK01000005.1"/>
</dbReference>